<dbReference type="Proteomes" id="UP000225706">
    <property type="component" value="Unassembled WGS sequence"/>
</dbReference>
<evidence type="ECO:0000256" key="1">
    <source>
        <dbReference type="SAM" id="MobiDB-lite"/>
    </source>
</evidence>
<sequence>MAEVASPALEKSIEESIAKALPGLLAKFLSSGVLLHCKIYIGETGRRLGDRFREHLCDVERNDRDTSKPVARHFNLPNHSKQHMAICSLSLHLGSTESRKTLEQKLIFQSGSLNPTGRSQSFRDSTFRRGQQAGADKKIIWAYKSGGPGAKYSRASGGARRTSASNQSVNNTSSWLSVTCSSPLPLGESNGKLTWNFLDELEHSYNRQMDPSNSFRVQDTLCQNPTRVQDGGAPHGPLTPPQGRLPDETRPQGCLLRSPNLPGIEEILTLPVRENNFRILLPPIRPLTGSQSLHQTPLSRYSETALRGHTFSNLFGRSSPDSSSEGYSSGDLPLRTEAFVQPGFDNETREMLPSPHESPSFPGYCMRYDSNVHCTAKEQIHRIKGACQEMLESREKSLGELSSLLGRMSHAARSGVGCNLPGQKNRGPLECGRGGSAHKLPGTQGSDSCLEVIPGGRNSVTTPGSGPTLPSSYSSGDGQHHGSCVCEQKGGTRSRSLSLLTLELWSFLVTRGSWVTARHLPGVLNVEADTVSKKFHAHTEWMFRKDVFRDITQHFYVQEIDLFASRLKHLVPPYVSRLPDPGASAVDAFQLDWSQWKSFIHPPVVLLSPNSSEIEKRQSNCPTGGPELAGAAMVCSDPADADRGTIHTFQGEVTAVATFRSGGSSSPVAVTQPDCLADFATAYHAAGFPEEVTNILLASWSQSTKKQYGVLGSAPVSLVSVCEEVRRTTSPRQVSTFPPGKYNFVVINLITLPVIDLMRMATISSKF</sequence>
<evidence type="ECO:0000313" key="3">
    <source>
        <dbReference type="Proteomes" id="UP000225706"/>
    </source>
</evidence>
<feature type="region of interest" description="Disordered" evidence="1">
    <location>
        <begin position="224"/>
        <end position="246"/>
    </location>
</feature>
<feature type="compositionally biased region" description="Low complexity" evidence="1">
    <location>
        <begin position="316"/>
        <end position="330"/>
    </location>
</feature>
<dbReference type="EMBL" id="LSMT01000252">
    <property type="protein sequence ID" value="PFX22071.1"/>
    <property type="molecule type" value="Genomic_DNA"/>
</dbReference>
<proteinExistence type="predicted"/>
<organism evidence="2 3">
    <name type="scientific">Stylophora pistillata</name>
    <name type="common">Smooth cauliflower coral</name>
    <dbReference type="NCBI Taxonomy" id="50429"/>
    <lineage>
        <taxon>Eukaryota</taxon>
        <taxon>Metazoa</taxon>
        <taxon>Cnidaria</taxon>
        <taxon>Anthozoa</taxon>
        <taxon>Hexacorallia</taxon>
        <taxon>Scleractinia</taxon>
        <taxon>Astrocoeniina</taxon>
        <taxon>Pocilloporidae</taxon>
        <taxon>Stylophora</taxon>
    </lineage>
</organism>
<dbReference type="PANTHER" id="PTHR33050">
    <property type="entry name" value="REVERSE TRANSCRIPTASE DOMAIN-CONTAINING PROTEIN"/>
    <property type="match status" value="1"/>
</dbReference>
<feature type="compositionally biased region" description="Polar residues" evidence="1">
    <location>
        <begin position="458"/>
        <end position="477"/>
    </location>
</feature>
<comment type="caution">
    <text evidence="2">The sequence shown here is derived from an EMBL/GenBank/DDBJ whole genome shotgun (WGS) entry which is preliminary data.</text>
</comment>
<feature type="region of interest" description="Disordered" evidence="1">
    <location>
        <begin position="312"/>
        <end position="332"/>
    </location>
</feature>
<name>A0A2B4RWS5_STYPI</name>
<protein>
    <submittedName>
        <fullName evidence="2">Uncharacterized protein</fullName>
    </submittedName>
</protein>
<feature type="region of interest" description="Disordered" evidence="1">
    <location>
        <begin position="433"/>
        <end position="482"/>
    </location>
</feature>
<evidence type="ECO:0000313" key="2">
    <source>
        <dbReference type="EMBL" id="PFX22071.1"/>
    </source>
</evidence>
<dbReference type="AlphaFoldDB" id="A0A2B4RWS5"/>
<gene>
    <name evidence="2" type="ORF">AWC38_SpisGene13412</name>
</gene>
<dbReference type="InterPro" id="IPR052055">
    <property type="entry name" value="Hepadnavirus_pol/RT"/>
</dbReference>
<accession>A0A2B4RWS5</accession>
<keyword evidence="3" id="KW-1185">Reference proteome</keyword>
<dbReference type="PANTHER" id="PTHR33050:SF7">
    <property type="entry name" value="RIBONUCLEASE H"/>
    <property type="match status" value="1"/>
</dbReference>
<reference evidence="3" key="1">
    <citation type="journal article" date="2017" name="bioRxiv">
        <title>Comparative analysis of the genomes of Stylophora pistillata and Acropora digitifera provides evidence for extensive differences between species of corals.</title>
        <authorList>
            <person name="Voolstra C.R."/>
            <person name="Li Y."/>
            <person name="Liew Y.J."/>
            <person name="Baumgarten S."/>
            <person name="Zoccola D."/>
            <person name="Flot J.-F."/>
            <person name="Tambutte S."/>
            <person name="Allemand D."/>
            <person name="Aranda M."/>
        </authorList>
    </citation>
    <scope>NUCLEOTIDE SEQUENCE [LARGE SCALE GENOMIC DNA]</scope>
</reference>